<evidence type="ECO:0000313" key="3">
    <source>
        <dbReference type="Proteomes" id="UP000321764"/>
    </source>
</evidence>
<keyword evidence="1" id="KW-0812">Transmembrane</keyword>
<feature type="transmembrane region" description="Helical" evidence="1">
    <location>
        <begin position="439"/>
        <end position="457"/>
    </location>
</feature>
<feature type="transmembrane region" description="Helical" evidence="1">
    <location>
        <begin position="383"/>
        <end position="401"/>
    </location>
</feature>
<name>A0A5C8ZAT9_9GAMM</name>
<dbReference type="EMBL" id="VKAD01000001">
    <property type="protein sequence ID" value="TXR54006.1"/>
    <property type="molecule type" value="Genomic_DNA"/>
</dbReference>
<dbReference type="RefSeq" id="WP_147713405.1">
    <property type="nucleotide sequence ID" value="NZ_VKAD01000001.1"/>
</dbReference>
<feature type="transmembrane region" description="Helical" evidence="1">
    <location>
        <begin position="324"/>
        <end position="347"/>
    </location>
</feature>
<organism evidence="2 3">
    <name type="scientific">Reinekea thalattae</name>
    <dbReference type="NCBI Taxonomy" id="2593301"/>
    <lineage>
        <taxon>Bacteria</taxon>
        <taxon>Pseudomonadati</taxon>
        <taxon>Pseudomonadota</taxon>
        <taxon>Gammaproteobacteria</taxon>
        <taxon>Oceanospirillales</taxon>
        <taxon>Saccharospirillaceae</taxon>
        <taxon>Reinekea</taxon>
    </lineage>
</organism>
<gene>
    <name evidence="2" type="ORF">FME95_05520</name>
</gene>
<evidence type="ECO:0000256" key="1">
    <source>
        <dbReference type="SAM" id="Phobius"/>
    </source>
</evidence>
<dbReference type="Proteomes" id="UP000321764">
    <property type="component" value="Unassembled WGS sequence"/>
</dbReference>
<feature type="transmembrane region" description="Helical" evidence="1">
    <location>
        <begin position="413"/>
        <end position="433"/>
    </location>
</feature>
<keyword evidence="1" id="KW-1133">Transmembrane helix</keyword>
<evidence type="ECO:0000313" key="2">
    <source>
        <dbReference type="EMBL" id="TXR54006.1"/>
    </source>
</evidence>
<feature type="transmembrane region" description="Helical" evidence="1">
    <location>
        <begin position="12"/>
        <end position="28"/>
    </location>
</feature>
<keyword evidence="1" id="KW-0472">Membrane</keyword>
<proteinExistence type="predicted"/>
<feature type="transmembrane region" description="Helical" evidence="1">
    <location>
        <begin position="243"/>
        <end position="261"/>
    </location>
</feature>
<keyword evidence="3" id="KW-1185">Reference proteome</keyword>
<reference evidence="2 3" key="1">
    <citation type="submission" date="2019-07" db="EMBL/GenBank/DDBJ databases">
        <title>Reinekea sp. strain SSH23 genome sequencing and assembly.</title>
        <authorList>
            <person name="Kim I."/>
        </authorList>
    </citation>
    <scope>NUCLEOTIDE SEQUENCE [LARGE SCALE GENOMIC DNA]</scope>
    <source>
        <strain evidence="2 3">SSH23</strain>
    </source>
</reference>
<accession>A0A5C8ZAT9</accession>
<comment type="caution">
    <text evidence="2">The sequence shown here is derived from an EMBL/GenBank/DDBJ whole genome shotgun (WGS) entry which is preliminary data.</text>
</comment>
<feature type="transmembrane region" description="Helical" evidence="1">
    <location>
        <begin position="281"/>
        <end position="303"/>
    </location>
</feature>
<dbReference type="AlphaFoldDB" id="A0A5C8ZAT9"/>
<protein>
    <submittedName>
        <fullName evidence="2">Uncharacterized protein</fullName>
    </submittedName>
</protein>
<sequence length="481" mass="53501">MTWILIPERPVESALLWAVVFIAILYFARQPVRRLVSLVAASLVSLLRSQRLALLNSASQLDVRNTKVLREQGRIHVERQLNHHFHRVKEIVEDDFSGYPLVQKEISQLITRIEEDYHQSAEVPPDGPEWVEAIEAIANLREAQKGNATILKVVEELCHGLKTEQAKAAANYRNSVAVRHKLLHAMMPYWRKLNNTIERVGGSFKNLIIKAAEIDQALERYQSIQSGSDAATRMLYVSSFANFLKSAIILACLLAGAYLNYQFIALPMTVDAAFIEPLSGFSIAQLSSLITVLLEIALGVFLMEALHVTHMLPAFGSLTERKRSALIGMAISMLVVFALTQSGLAFYDSVRHQTAATTAAVVSEGAELAAASSASVGSLIPRAAQMMIVFLMPFILMFIAIPMESLIDSTRVLLGFFAVQLLRFIGFIIKLLTVLVQQLFNLLLAIYDLIIFLPLWFERKIQNKKNTAKAKTKASRQGAQA</sequence>
<dbReference type="OrthoDB" id="5411175at2"/>